<dbReference type="Gene3D" id="2.60.40.1080">
    <property type="match status" value="2"/>
</dbReference>
<dbReference type="AlphaFoldDB" id="A0A8I0AI83"/>
<dbReference type="Proteomes" id="UP000615234">
    <property type="component" value="Unassembled WGS sequence"/>
</dbReference>
<proteinExistence type="predicted"/>
<dbReference type="InterPro" id="IPR008964">
    <property type="entry name" value="Invasin/intimin_cell_adhesion"/>
</dbReference>
<dbReference type="EMBL" id="JACOOX010000006">
    <property type="protein sequence ID" value="MBC5663569.1"/>
    <property type="molecule type" value="Genomic_DNA"/>
</dbReference>
<reference evidence="2 3" key="1">
    <citation type="submission" date="2020-08" db="EMBL/GenBank/DDBJ databases">
        <title>Genome public.</title>
        <authorList>
            <person name="Liu C."/>
            <person name="Sun Q."/>
        </authorList>
    </citation>
    <scope>NUCLEOTIDE SEQUENCE [LARGE SCALE GENOMIC DNA]</scope>
    <source>
        <strain evidence="2 3">NSJ-10</strain>
    </source>
</reference>
<dbReference type="InterPro" id="IPR003343">
    <property type="entry name" value="Big_2"/>
</dbReference>
<sequence>MKERRKNSTVGRILAWVIAAAVAVSILTIPQTESYAAGGKVTKVAVSNLPAKQLTLKKGKTFTLKPKVTVTGKISKKVTYKTSNKKVVAVNAKGKITAKKKGTAKIYVISKADKKKKCTITVTVGTPVTKVKLNKTKSTMTVGKKQTLKATVTPKKASSKAVVWKSSNTKVATVTSKGVVKAKKAGTVTITATAKDGSGKKATCKVTVKKKTVNPAPITPTPVEPVVIKSLTILGNADIQVVLSAKQALKASDFTVSSKVNGYGKYVRKCVLDSVTTTDQITYRIHLNRQDVLFNSNMVQVSVSKLKTSKEAVYRKAASTITTSEVKIFAKGDGFNTKKDVTYYKPDISGLAVITVGELPPGVSYKEVQTGSNSNYLEFTGVFTASGIYTTKIDVVDELGNKIHHTITWKIWDAQTIVAEDIIQYGYLQNPDAAAGKPDGAYTSKSDAQILPRGGSSTYTYEVVSKADCMELTPDGFYAYGTIDTRQAGTYSMKVKITDKKDSAIFTYCTVTFVITKGIRVKGTFVDLDGHKIKNTVSDTFWCYIKSKWTDRAYSIDLKKEIGKYNSSTGTVYFDVPEGNYDIRVVNKTGGVEKYLENYTVSASTSNNYQIVLPLYQITVASDNTALGVSSFGEWEEADGTLRGKGEYLYLPVGNYTLTSTAEKAGVTYQATLKISVTNTTRSATVTAHVVAK</sequence>
<dbReference type="RefSeq" id="WP_118615884.1">
    <property type="nucleotide sequence ID" value="NZ_JACOOX010000006.1"/>
</dbReference>
<dbReference type="SUPFAM" id="SSF49373">
    <property type="entry name" value="Invasin/intimin cell-adhesion fragments"/>
    <property type="match status" value="2"/>
</dbReference>
<protein>
    <submittedName>
        <fullName evidence="2">Ig domain-containing protein</fullName>
    </submittedName>
</protein>
<comment type="caution">
    <text evidence="2">The sequence shown here is derived from an EMBL/GenBank/DDBJ whole genome shotgun (WGS) entry which is preliminary data.</text>
</comment>
<keyword evidence="3" id="KW-1185">Reference proteome</keyword>
<dbReference type="SMART" id="SM00635">
    <property type="entry name" value="BID_2"/>
    <property type="match status" value="2"/>
</dbReference>
<evidence type="ECO:0000259" key="1">
    <source>
        <dbReference type="SMART" id="SM00635"/>
    </source>
</evidence>
<feature type="domain" description="BIG2" evidence="1">
    <location>
        <begin position="40"/>
        <end position="119"/>
    </location>
</feature>
<feature type="domain" description="BIG2" evidence="1">
    <location>
        <begin position="127"/>
        <end position="204"/>
    </location>
</feature>
<name>A0A8I0AI83_9FIRM</name>
<gene>
    <name evidence="2" type="ORF">H8S09_11930</name>
</gene>
<dbReference type="Pfam" id="PF02368">
    <property type="entry name" value="Big_2"/>
    <property type="match status" value="2"/>
</dbReference>
<organism evidence="2 3">
    <name type="scientific">Coprococcus hominis</name>
    <name type="common">ex Liu et al. 2022</name>
    <dbReference type="NCBI Taxonomy" id="2763039"/>
    <lineage>
        <taxon>Bacteria</taxon>
        <taxon>Bacillati</taxon>
        <taxon>Bacillota</taxon>
        <taxon>Clostridia</taxon>
        <taxon>Lachnospirales</taxon>
        <taxon>Lachnospiraceae</taxon>
        <taxon>Coprococcus</taxon>
    </lineage>
</organism>
<evidence type="ECO:0000313" key="3">
    <source>
        <dbReference type="Proteomes" id="UP000615234"/>
    </source>
</evidence>
<evidence type="ECO:0000313" key="2">
    <source>
        <dbReference type="EMBL" id="MBC5663569.1"/>
    </source>
</evidence>
<accession>A0A8I0AI83</accession>